<organism evidence="2 3">
    <name type="scientific">Apiotrichum porosum</name>
    <dbReference type="NCBI Taxonomy" id="105984"/>
    <lineage>
        <taxon>Eukaryota</taxon>
        <taxon>Fungi</taxon>
        <taxon>Dikarya</taxon>
        <taxon>Basidiomycota</taxon>
        <taxon>Agaricomycotina</taxon>
        <taxon>Tremellomycetes</taxon>
        <taxon>Trichosporonales</taxon>
        <taxon>Trichosporonaceae</taxon>
        <taxon>Apiotrichum</taxon>
    </lineage>
</organism>
<feature type="compositionally biased region" description="Basic and acidic residues" evidence="1">
    <location>
        <begin position="229"/>
        <end position="239"/>
    </location>
</feature>
<feature type="compositionally biased region" description="Basic and acidic residues" evidence="1">
    <location>
        <begin position="180"/>
        <end position="190"/>
    </location>
</feature>
<feature type="compositionally biased region" description="Low complexity" evidence="1">
    <location>
        <begin position="261"/>
        <end position="270"/>
    </location>
</feature>
<feature type="compositionally biased region" description="Polar residues" evidence="1">
    <location>
        <begin position="219"/>
        <end position="228"/>
    </location>
</feature>
<feature type="compositionally biased region" description="Basic and acidic residues" evidence="1">
    <location>
        <begin position="125"/>
        <end position="135"/>
    </location>
</feature>
<keyword evidence="3" id="KW-1185">Reference proteome</keyword>
<evidence type="ECO:0000313" key="3">
    <source>
        <dbReference type="Proteomes" id="UP000279236"/>
    </source>
</evidence>
<dbReference type="AlphaFoldDB" id="A0A427Y0Y1"/>
<accession>A0A427Y0Y1</accession>
<dbReference type="GeneID" id="39590757"/>
<protein>
    <submittedName>
        <fullName evidence="2">Uncharacterized protein</fullName>
    </submittedName>
</protein>
<feature type="region of interest" description="Disordered" evidence="1">
    <location>
        <begin position="165"/>
        <end position="320"/>
    </location>
</feature>
<evidence type="ECO:0000256" key="1">
    <source>
        <dbReference type="SAM" id="MobiDB-lite"/>
    </source>
</evidence>
<feature type="region of interest" description="Disordered" evidence="1">
    <location>
        <begin position="97"/>
        <end position="148"/>
    </location>
</feature>
<dbReference type="EMBL" id="RSCE01000003">
    <property type="protein sequence ID" value="RSH84690.1"/>
    <property type="molecule type" value="Genomic_DNA"/>
</dbReference>
<dbReference type="Proteomes" id="UP000279236">
    <property type="component" value="Unassembled WGS sequence"/>
</dbReference>
<comment type="caution">
    <text evidence="2">The sequence shown here is derived from an EMBL/GenBank/DDBJ whole genome shotgun (WGS) entry which is preliminary data.</text>
</comment>
<feature type="compositionally biased region" description="Low complexity" evidence="1">
    <location>
        <begin position="191"/>
        <end position="200"/>
    </location>
</feature>
<evidence type="ECO:0000313" key="2">
    <source>
        <dbReference type="EMBL" id="RSH84690.1"/>
    </source>
</evidence>
<feature type="compositionally biased region" description="Polar residues" evidence="1">
    <location>
        <begin position="240"/>
        <end position="260"/>
    </location>
</feature>
<gene>
    <name evidence="2" type="ORF">EHS24_006214</name>
</gene>
<reference evidence="2 3" key="1">
    <citation type="submission" date="2018-11" db="EMBL/GenBank/DDBJ databases">
        <title>Genome sequence of Apiotrichum porosum DSM 27194.</title>
        <authorList>
            <person name="Aliyu H."/>
            <person name="Gorte O."/>
            <person name="Ochsenreither K."/>
        </authorList>
    </citation>
    <scope>NUCLEOTIDE SEQUENCE [LARGE SCALE GENOMIC DNA]</scope>
    <source>
        <strain evidence="2 3">DSM 27194</strain>
    </source>
</reference>
<dbReference type="RefSeq" id="XP_028478138.1">
    <property type="nucleotide sequence ID" value="XM_028621686.1"/>
</dbReference>
<proteinExistence type="predicted"/>
<sequence>MSLVPIGIANPAANGIEIGRAMGQYWGVAYRFGNKAALFGGIVGDLVDDNGTLLWKITSAVQSRQIPSKLDEEVYAVNQAHFFVLFEWEEQFVGDKTSTIPRTPRTPPGSARQVLLPTPASSSSGDKRRRPDSERQSPPMSKRQREWVASLPPVVGAVALSAHEVEEETMNGSASAPFPVEHRSRQEQEHQQQQPVQSPRLRPVTPKPQHLPEAPEQHGQVQPPQNQEPQHESEDKRDGSSSAEPQHLQTPATQHELNGEQQKQQQQQTQHLREGSSTPKAPRRQECPADHEDNGVGAVPERSGSTTPQPQPQPDTTTTTEVEALRKAHADAVAQWDRERTALVGERDKLAADLAAARLLAEQVLQRNSKEIADCIKDKELAQAAACDARMAKAAAEDVLAAKMSRESYMDNTRAHFMEHIERNKLELGNVRAMLEVSDQALKDAYIEIDGLQARLKSSMDAPVPTTVSPASKEALEGANAARDAALAGRVHDADKHAHDMEHLQAELARLTTVSANKESGGA</sequence>
<name>A0A427Y0Y1_9TREE</name>
<feature type="compositionally biased region" description="Basic and acidic residues" evidence="1">
    <location>
        <begin position="283"/>
        <end position="294"/>
    </location>
</feature>